<gene>
    <name evidence="8" type="ORF">C4541_12240</name>
</gene>
<dbReference type="Gene3D" id="3.80.30.20">
    <property type="entry name" value="tm_1862 like domain"/>
    <property type="match status" value="1"/>
</dbReference>
<organism evidence="8 9">
    <name type="scientific">Candidatus Auribacter fodinae</name>
    <dbReference type="NCBI Taxonomy" id="2093366"/>
    <lineage>
        <taxon>Bacteria</taxon>
        <taxon>Pseudomonadati</taxon>
        <taxon>Candidatus Auribacterota</taxon>
        <taxon>Candidatus Auribacteria</taxon>
        <taxon>Candidatus Auribacterales</taxon>
        <taxon>Candidatus Auribacteraceae</taxon>
        <taxon>Candidatus Auribacter</taxon>
    </lineage>
</organism>
<comment type="caution">
    <text evidence="8">The sequence shown here is derived from an EMBL/GenBank/DDBJ whole genome shotgun (WGS) entry which is preliminary data.</text>
</comment>
<dbReference type="AlphaFoldDB" id="A0A3A4QRM5"/>
<keyword evidence="4" id="KW-0479">Metal-binding</keyword>
<dbReference type="CDD" id="cd01335">
    <property type="entry name" value="Radical_SAM"/>
    <property type="match status" value="1"/>
</dbReference>
<dbReference type="GO" id="GO:0046872">
    <property type="term" value="F:metal ion binding"/>
    <property type="evidence" value="ECO:0007669"/>
    <property type="project" value="UniProtKB-KW"/>
</dbReference>
<dbReference type="GO" id="GO:0051539">
    <property type="term" value="F:4 iron, 4 sulfur cluster binding"/>
    <property type="evidence" value="ECO:0007669"/>
    <property type="project" value="UniProtKB-KW"/>
</dbReference>
<evidence type="ECO:0000256" key="5">
    <source>
        <dbReference type="ARBA" id="ARBA00023004"/>
    </source>
</evidence>
<dbReference type="InterPro" id="IPR005911">
    <property type="entry name" value="YhcC-like"/>
</dbReference>
<evidence type="ECO:0000256" key="4">
    <source>
        <dbReference type="ARBA" id="ARBA00022723"/>
    </source>
</evidence>
<accession>A0A3A4QRM5</accession>
<name>A0A3A4QRM5_9BACT</name>
<keyword evidence="6" id="KW-0411">Iron-sulfur</keyword>
<evidence type="ECO:0000313" key="9">
    <source>
        <dbReference type="Proteomes" id="UP000266426"/>
    </source>
</evidence>
<dbReference type="InterPro" id="IPR023404">
    <property type="entry name" value="rSAM_horseshoe"/>
</dbReference>
<dbReference type="SFLD" id="SFLDG01091">
    <property type="entry name" value="uncharacterized_CHP01210-like"/>
    <property type="match status" value="1"/>
</dbReference>
<keyword evidence="5" id="KW-0408">Iron</keyword>
<dbReference type="InterPro" id="IPR006638">
    <property type="entry name" value="Elp3/MiaA/NifB-like_rSAM"/>
</dbReference>
<feature type="domain" description="Radical SAM core" evidence="7">
    <location>
        <begin position="17"/>
        <end position="261"/>
    </location>
</feature>
<reference evidence="8 9" key="1">
    <citation type="journal article" date="2017" name="ISME J.">
        <title>Energy and carbon metabolisms in a deep terrestrial subsurface fluid microbial community.</title>
        <authorList>
            <person name="Momper L."/>
            <person name="Jungbluth S.P."/>
            <person name="Lee M.D."/>
            <person name="Amend J.P."/>
        </authorList>
    </citation>
    <scope>NUCLEOTIDE SEQUENCE [LARGE SCALE GENOMIC DNA]</scope>
    <source>
        <strain evidence="8">SURF_26</strain>
    </source>
</reference>
<dbReference type="SFLD" id="SFLDG01086">
    <property type="entry name" value="elongater_protein-like"/>
    <property type="match status" value="1"/>
</dbReference>
<comment type="cofactor">
    <cofactor evidence="1">
        <name>[4Fe-4S] cluster</name>
        <dbReference type="ChEBI" id="CHEBI:49883"/>
    </cofactor>
</comment>
<dbReference type="SFLD" id="SFLDG01082">
    <property type="entry name" value="B12-binding_domain_containing"/>
    <property type="match status" value="1"/>
</dbReference>
<dbReference type="InterPro" id="IPR032432">
    <property type="entry name" value="Radical_SAM_C"/>
</dbReference>
<keyword evidence="2" id="KW-0004">4Fe-4S</keyword>
<dbReference type="NCBIfam" id="TIGR01212">
    <property type="entry name" value="TIGR01212 family radical SAM protein"/>
    <property type="match status" value="1"/>
</dbReference>
<dbReference type="InterPro" id="IPR058240">
    <property type="entry name" value="rSAM_sf"/>
</dbReference>
<evidence type="ECO:0000256" key="2">
    <source>
        <dbReference type="ARBA" id="ARBA00022485"/>
    </source>
</evidence>
<sequence length="308" mass="35125">MFGDVRYNNFNSYLQKKFGCRVYKISLDAGLGCPNRELGTPCVYCDAQGSGTGASLEQASIEDQMTKWMRSYRKYYSAEKFIAYFQAYTNTHATVSELKQLYIRALHFDDVVGLAIGTRPDCVDHEKIDMISSFAGDYEVWVEYGMQTSHDKTLSLIQRGHTYADLKKAVAMTKGSGVKICVHVIIGLPGESYDDIMQTAHEVAQLGIDGVKIHLLHVIKGSQLEQWYLNGDIRLLDKETYVHFVCDFLEVLPPNILIQRLTGERHQDMLTAPKWCLQKAVVIRDIQRELKRRNSRQGLRWKDKNSGL</sequence>
<dbReference type="SUPFAM" id="SSF102114">
    <property type="entry name" value="Radical SAM enzymes"/>
    <property type="match status" value="1"/>
</dbReference>
<dbReference type="SFLD" id="SFLDS00029">
    <property type="entry name" value="Radical_SAM"/>
    <property type="match status" value="1"/>
</dbReference>
<keyword evidence="3" id="KW-0949">S-adenosyl-L-methionine</keyword>
<dbReference type="PROSITE" id="PS51918">
    <property type="entry name" value="RADICAL_SAM"/>
    <property type="match status" value="1"/>
</dbReference>
<evidence type="ECO:0000313" key="8">
    <source>
        <dbReference type="EMBL" id="RJP56494.1"/>
    </source>
</evidence>
<proteinExistence type="predicted"/>
<dbReference type="Pfam" id="PF04055">
    <property type="entry name" value="Radical_SAM"/>
    <property type="match status" value="1"/>
</dbReference>
<evidence type="ECO:0000256" key="3">
    <source>
        <dbReference type="ARBA" id="ARBA00022691"/>
    </source>
</evidence>
<dbReference type="GO" id="GO:0003824">
    <property type="term" value="F:catalytic activity"/>
    <property type="evidence" value="ECO:0007669"/>
    <property type="project" value="InterPro"/>
</dbReference>
<dbReference type="SMART" id="SM00729">
    <property type="entry name" value="Elp3"/>
    <property type="match status" value="1"/>
</dbReference>
<dbReference type="InterPro" id="IPR007197">
    <property type="entry name" value="rSAM"/>
</dbReference>
<dbReference type="InterPro" id="IPR039661">
    <property type="entry name" value="ELP3"/>
</dbReference>
<dbReference type="Pfam" id="PF16199">
    <property type="entry name" value="Radical_SAM_C"/>
    <property type="match status" value="1"/>
</dbReference>
<evidence type="ECO:0000259" key="7">
    <source>
        <dbReference type="PROSITE" id="PS51918"/>
    </source>
</evidence>
<dbReference type="Proteomes" id="UP000266426">
    <property type="component" value="Unassembled WGS sequence"/>
</dbReference>
<evidence type="ECO:0000256" key="6">
    <source>
        <dbReference type="ARBA" id="ARBA00023014"/>
    </source>
</evidence>
<dbReference type="PANTHER" id="PTHR11135">
    <property type="entry name" value="HISTONE ACETYLTRANSFERASE-RELATED"/>
    <property type="match status" value="1"/>
</dbReference>
<dbReference type="PANTHER" id="PTHR11135:SF1">
    <property type="entry name" value="PROTEIN YHCC"/>
    <property type="match status" value="1"/>
</dbReference>
<evidence type="ECO:0000256" key="1">
    <source>
        <dbReference type="ARBA" id="ARBA00001966"/>
    </source>
</evidence>
<dbReference type="EMBL" id="QZJZ01000094">
    <property type="protein sequence ID" value="RJP56494.1"/>
    <property type="molecule type" value="Genomic_DNA"/>
</dbReference>
<protein>
    <submittedName>
        <fullName evidence="8">TIGR01212 family radical SAM protein</fullName>
    </submittedName>
</protein>